<feature type="transmembrane region" description="Helical" evidence="6">
    <location>
        <begin position="223"/>
        <end position="244"/>
    </location>
</feature>
<comment type="subcellular location">
    <subcellularLocation>
        <location evidence="1">Membrane</location>
        <topology evidence="1">Multi-pass membrane protein</topology>
    </subcellularLocation>
</comment>
<dbReference type="Pfam" id="PF00083">
    <property type="entry name" value="Sugar_tr"/>
    <property type="match status" value="1"/>
</dbReference>
<dbReference type="GO" id="GO:0022857">
    <property type="term" value="F:transmembrane transporter activity"/>
    <property type="evidence" value="ECO:0007669"/>
    <property type="project" value="InterPro"/>
</dbReference>
<dbReference type="AlphaFoldDB" id="A0A016THK2"/>
<dbReference type="EMBL" id="JARK01001438">
    <property type="protein sequence ID" value="EYC02053.1"/>
    <property type="molecule type" value="Genomic_DNA"/>
</dbReference>
<dbReference type="InterPro" id="IPR036259">
    <property type="entry name" value="MFS_trans_sf"/>
</dbReference>
<protein>
    <recommendedName>
        <fullName evidence="7">Major facilitator superfamily (MFS) profile domain-containing protein</fullName>
    </recommendedName>
</protein>
<evidence type="ECO:0000256" key="3">
    <source>
        <dbReference type="ARBA" id="ARBA00022989"/>
    </source>
</evidence>
<gene>
    <name evidence="8" type="primary">Acey_s0102.g3456</name>
    <name evidence="8" type="synonym">Acey-F32H5.4</name>
    <name evidence="8" type="ORF">Y032_0102g3456</name>
</gene>
<dbReference type="InterPro" id="IPR020846">
    <property type="entry name" value="MFS_dom"/>
</dbReference>
<feature type="region of interest" description="Disordered" evidence="5">
    <location>
        <begin position="521"/>
        <end position="547"/>
    </location>
</feature>
<keyword evidence="2 6" id="KW-0812">Transmembrane</keyword>
<name>A0A016THK2_9BILA</name>
<evidence type="ECO:0000256" key="4">
    <source>
        <dbReference type="ARBA" id="ARBA00023136"/>
    </source>
</evidence>
<feature type="transmembrane region" description="Helical" evidence="6">
    <location>
        <begin position="167"/>
        <end position="184"/>
    </location>
</feature>
<dbReference type="PROSITE" id="PS00217">
    <property type="entry name" value="SUGAR_TRANSPORT_2"/>
    <property type="match status" value="1"/>
</dbReference>
<feature type="transmembrane region" description="Helical" evidence="6">
    <location>
        <begin position="338"/>
        <end position="359"/>
    </location>
</feature>
<feature type="transmembrane region" description="Helical" evidence="6">
    <location>
        <begin position="135"/>
        <end position="155"/>
    </location>
</feature>
<dbReference type="PROSITE" id="PS50850">
    <property type="entry name" value="MFS"/>
    <property type="match status" value="1"/>
</dbReference>
<dbReference type="GO" id="GO:0016020">
    <property type="term" value="C:membrane"/>
    <property type="evidence" value="ECO:0007669"/>
    <property type="project" value="UniProtKB-SubCell"/>
</dbReference>
<dbReference type="PANTHER" id="PTHR24064">
    <property type="entry name" value="SOLUTE CARRIER FAMILY 22 MEMBER"/>
    <property type="match status" value="1"/>
</dbReference>
<dbReference type="InterPro" id="IPR005828">
    <property type="entry name" value="MFS_sugar_transport-like"/>
</dbReference>
<feature type="transmembrane region" description="Helical" evidence="6">
    <location>
        <begin position="403"/>
        <end position="424"/>
    </location>
</feature>
<dbReference type="Proteomes" id="UP000024635">
    <property type="component" value="Unassembled WGS sequence"/>
</dbReference>
<dbReference type="Gene3D" id="1.20.1250.20">
    <property type="entry name" value="MFS general substrate transporter like domains"/>
    <property type="match status" value="1"/>
</dbReference>
<organism evidence="8 9">
    <name type="scientific">Ancylostoma ceylanicum</name>
    <dbReference type="NCBI Taxonomy" id="53326"/>
    <lineage>
        <taxon>Eukaryota</taxon>
        <taxon>Metazoa</taxon>
        <taxon>Ecdysozoa</taxon>
        <taxon>Nematoda</taxon>
        <taxon>Chromadorea</taxon>
        <taxon>Rhabditida</taxon>
        <taxon>Rhabditina</taxon>
        <taxon>Rhabditomorpha</taxon>
        <taxon>Strongyloidea</taxon>
        <taxon>Ancylostomatidae</taxon>
        <taxon>Ancylostomatinae</taxon>
        <taxon>Ancylostoma</taxon>
    </lineage>
</organism>
<dbReference type="STRING" id="53326.A0A016THK2"/>
<accession>A0A016THK2</accession>
<dbReference type="InterPro" id="IPR005829">
    <property type="entry name" value="Sugar_transporter_CS"/>
</dbReference>
<feature type="transmembrane region" description="Helical" evidence="6">
    <location>
        <begin position="56"/>
        <end position="80"/>
    </location>
</feature>
<feature type="transmembrane region" description="Helical" evidence="6">
    <location>
        <begin position="371"/>
        <end position="391"/>
    </location>
</feature>
<dbReference type="OrthoDB" id="5296287at2759"/>
<evidence type="ECO:0000256" key="1">
    <source>
        <dbReference type="ARBA" id="ARBA00004141"/>
    </source>
</evidence>
<evidence type="ECO:0000259" key="7">
    <source>
        <dbReference type="PROSITE" id="PS50850"/>
    </source>
</evidence>
<reference evidence="9" key="1">
    <citation type="journal article" date="2015" name="Nat. Genet.">
        <title>The genome and transcriptome of the zoonotic hookworm Ancylostoma ceylanicum identify infection-specific gene families.</title>
        <authorList>
            <person name="Schwarz E.M."/>
            <person name="Hu Y."/>
            <person name="Antoshechkin I."/>
            <person name="Miller M.M."/>
            <person name="Sternberg P.W."/>
            <person name="Aroian R.V."/>
        </authorList>
    </citation>
    <scope>NUCLEOTIDE SEQUENCE</scope>
    <source>
        <strain evidence="9">HY135</strain>
    </source>
</reference>
<proteinExistence type="predicted"/>
<keyword evidence="9" id="KW-1185">Reference proteome</keyword>
<evidence type="ECO:0000256" key="2">
    <source>
        <dbReference type="ARBA" id="ARBA00022692"/>
    </source>
</evidence>
<feature type="region of interest" description="Disordered" evidence="5">
    <location>
        <begin position="13"/>
        <end position="40"/>
    </location>
</feature>
<feature type="transmembrane region" description="Helical" evidence="6">
    <location>
        <begin position="190"/>
        <end position="211"/>
    </location>
</feature>
<comment type="caution">
    <text evidence="8">The sequence shown here is derived from an EMBL/GenBank/DDBJ whole genome shotgun (WGS) entry which is preliminary data.</text>
</comment>
<feature type="compositionally biased region" description="Basic and acidic residues" evidence="5">
    <location>
        <begin position="13"/>
        <end position="39"/>
    </location>
</feature>
<evidence type="ECO:0000313" key="9">
    <source>
        <dbReference type="Proteomes" id="UP000024635"/>
    </source>
</evidence>
<keyword evidence="4 6" id="KW-0472">Membrane</keyword>
<keyword evidence="3 6" id="KW-1133">Transmembrane helix</keyword>
<evidence type="ECO:0000313" key="8">
    <source>
        <dbReference type="EMBL" id="EYC02053.1"/>
    </source>
</evidence>
<dbReference type="SUPFAM" id="SSF103473">
    <property type="entry name" value="MFS general substrate transporter"/>
    <property type="match status" value="1"/>
</dbReference>
<feature type="domain" description="Major facilitator superfamily (MFS) profile" evidence="7">
    <location>
        <begin position="59"/>
        <end position="519"/>
    </location>
</feature>
<sequence length="547" mass="61422">MAEATRDAKVALLEKRRDMSNDNDYRSVPADETKEEKEAPAIPTKTVDDFLKMGNYCYLILVISEFILLGGAGNMIYMIFAGSAPRVSCRGSNFTIKDVCKSKINISSLTDCDLDIQYEFKSLNVEFGYLCAQTAYVKSSISVQMIGVLVGTLLFGYTSDRFGRKTTLVGAFIMTSVMGLASSFSTSLMMFTVLRTILGFFCGGLLGAYGVYKLEHIPKQHRFWVATVIAWAPNYILLNVVAYFSHDWRTFQRVLVLIGSPALILFFFVHESPRWLIQKGRIEEARTILQKIQRLDGAADTKKEEMEKMLDVTYQKMKAREEKAKNYNVFHLFMYRELAIATVVYCLGNFMTSMINYGLVFNIEMLSGSFFVNSILMGSIRWSMNIVFGVLDFKCKFIGRKMVHFISQATIAFCLLVISITYLAGLDSHYAVLIRVSSLIAAATTAQIYITKGISGMEYYPTVVRNSGMALKSTCSRLGTILAPQLFILSSWVSLPYVVLAIMATLDTMAFQLIIPETKGKPLPENLPEKRKRSKSTAKRQSSISKV</sequence>
<feature type="transmembrane region" description="Helical" evidence="6">
    <location>
        <begin position="250"/>
        <end position="269"/>
    </location>
</feature>
<evidence type="ECO:0000256" key="5">
    <source>
        <dbReference type="SAM" id="MobiDB-lite"/>
    </source>
</evidence>
<evidence type="ECO:0000256" key="6">
    <source>
        <dbReference type="SAM" id="Phobius"/>
    </source>
</evidence>